<protein>
    <submittedName>
        <fullName evidence="1">Uncharacterized protein</fullName>
    </submittedName>
</protein>
<name>A0A1V2ZYA3_9GAMM</name>
<sequence length="116" mass="13118">MPNDTMSQKLREGIRKSARAMRRSIGSMTMEEAARAGHIVPLDGWNGLDLVELDELFDGLDQARALRVIWRARTEFGIDVTGPDHALEQIRHHRLGDQQRFQLVTIAKIETARADA</sequence>
<comment type="caution">
    <text evidence="1">The sequence shown here is derived from an EMBL/GenBank/DDBJ whole genome shotgun (WGS) entry which is preliminary data.</text>
</comment>
<dbReference type="OrthoDB" id="5786053at2"/>
<evidence type="ECO:0000313" key="1">
    <source>
        <dbReference type="EMBL" id="OOC10082.1"/>
    </source>
</evidence>
<gene>
    <name evidence="1" type="ORF">B1A74_07835</name>
</gene>
<organism evidence="1 2">
    <name type="scientific">Thioalkalivibrio halophilus</name>
    <dbReference type="NCBI Taxonomy" id="252474"/>
    <lineage>
        <taxon>Bacteria</taxon>
        <taxon>Pseudomonadati</taxon>
        <taxon>Pseudomonadota</taxon>
        <taxon>Gammaproteobacteria</taxon>
        <taxon>Chromatiales</taxon>
        <taxon>Ectothiorhodospiraceae</taxon>
        <taxon>Thioalkalivibrio</taxon>
    </lineage>
</organism>
<keyword evidence="2" id="KW-1185">Reference proteome</keyword>
<dbReference type="Proteomes" id="UP000189177">
    <property type="component" value="Unassembled WGS sequence"/>
</dbReference>
<proteinExistence type="predicted"/>
<dbReference type="STRING" id="252474.B1A74_07835"/>
<evidence type="ECO:0000313" key="2">
    <source>
        <dbReference type="Proteomes" id="UP000189177"/>
    </source>
</evidence>
<dbReference type="EMBL" id="MUZR01000024">
    <property type="protein sequence ID" value="OOC10082.1"/>
    <property type="molecule type" value="Genomic_DNA"/>
</dbReference>
<accession>A0A1V2ZYA3</accession>
<dbReference type="RefSeq" id="WP_077244288.1">
    <property type="nucleotide sequence ID" value="NZ_MUZR01000024.1"/>
</dbReference>
<reference evidence="1 2" key="1">
    <citation type="submission" date="2017-02" db="EMBL/GenBank/DDBJ databases">
        <title>Genomic diversity within the haloalkaliphilic genus Thioalkalivibrio.</title>
        <authorList>
            <person name="Ahn A.-C."/>
            <person name="Meier-Kolthoff J."/>
            <person name="Overmars L."/>
            <person name="Richter M."/>
            <person name="Woyke T."/>
            <person name="Sorokin D.Y."/>
            <person name="Muyzer G."/>
        </authorList>
    </citation>
    <scope>NUCLEOTIDE SEQUENCE [LARGE SCALE GENOMIC DNA]</scope>
    <source>
        <strain evidence="1 2">HL17</strain>
    </source>
</reference>
<dbReference type="AlphaFoldDB" id="A0A1V2ZYA3"/>